<reference evidence="2" key="1">
    <citation type="submission" date="2019-04" db="EMBL/GenBank/DDBJ databases">
        <title>Draft genome sequence of Pseudonocardiaceae bacterium SL3-2-4.</title>
        <authorList>
            <person name="Ningsih F."/>
            <person name="Yokota A."/>
            <person name="Sakai Y."/>
            <person name="Nanatani K."/>
            <person name="Yabe S."/>
            <person name="Oetari A."/>
            <person name="Sjamsuridzal W."/>
        </authorList>
    </citation>
    <scope>NUCLEOTIDE SEQUENCE [LARGE SCALE GENOMIC DNA]</scope>
    <source>
        <strain evidence="2">SL3-2-4</strain>
    </source>
</reference>
<proteinExistence type="predicted"/>
<dbReference type="RefSeq" id="WP_153816555.1">
    <property type="nucleotide sequence ID" value="NZ_BJFL01000016.1"/>
</dbReference>
<evidence type="ECO:0000313" key="1">
    <source>
        <dbReference type="EMBL" id="GDY31642.1"/>
    </source>
</evidence>
<comment type="caution">
    <text evidence="1">The sequence shown here is derived from an EMBL/GenBank/DDBJ whole genome shotgun (WGS) entry which is preliminary data.</text>
</comment>
<dbReference type="Proteomes" id="UP000298860">
    <property type="component" value="Unassembled WGS sequence"/>
</dbReference>
<protein>
    <submittedName>
        <fullName evidence="1">Uncharacterized protein</fullName>
    </submittedName>
</protein>
<evidence type="ECO:0000313" key="2">
    <source>
        <dbReference type="Proteomes" id="UP000298860"/>
    </source>
</evidence>
<dbReference type="AlphaFoldDB" id="A0A4D4J8T1"/>
<dbReference type="EMBL" id="BJFL01000016">
    <property type="protein sequence ID" value="GDY31642.1"/>
    <property type="molecule type" value="Genomic_DNA"/>
</dbReference>
<organism evidence="1 2">
    <name type="scientific">Gandjariella thermophila</name>
    <dbReference type="NCBI Taxonomy" id="1931992"/>
    <lineage>
        <taxon>Bacteria</taxon>
        <taxon>Bacillati</taxon>
        <taxon>Actinomycetota</taxon>
        <taxon>Actinomycetes</taxon>
        <taxon>Pseudonocardiales</taxon>
        <taxon>Pseudonocardiaceae</taxon>
        <taxon>Gandjariella</taxon>
    </lineage>
</organism>
<sequence length="48" mass="5236">MTGAVTTGYIDHSGEPLRPDDLAEVARVWRDYRRVHYLATPVAAPGPG</sequence>
<accession>A0A4D4J8T1</accession>
<keyword evidence="2" id="KW-1185">Reference proteome</keyword>
<gene>
    <name evidence="1" type="ORF">GTS_32750</name>
</gene>
<name>A0A4D4J8T1_9PSEU</name>
<dbReference type="OrthoDB" id="176168at2"/>